<dbReference type="InterPro" id="IPR011545">
    <property type="entry name" value="DEAD/DEAH_box_helicase_dom"/>
</dbReference>
<dbReference type="Gene3D" id="3.40.50.300">
    <property type="entry name" value="P-loop containing nucleotide triphosphate hydrolases"/>
    <property type="match status" value="2"/>
</dbReference>
<dbReference type="PROSITE" id="PS51192">
    <property type="entry name" value="HELICASE_ATP_BIND_1"/>
    <property type="match status" value="1"/>
</dbReference>
<dbReference type="Proteomes" id="UP000268973">
    <property type="component" value="Unassembled WGS sequence"/>
</dbReference>
<dbReference type="GO" id="GO:0000027">
    <property type="term" value="P:ribosomal large subunit assembly"/>
    <property type="evidence" value="ECO:0007669"/>
    <property type="project" value="UniProtKB-UniRule"/>
</dbReference>
<evidence type="ECO:0000256" key="8">
    <source>
        <dbReference type="PROSITE-ProRule" id="PRU00552"/>
    </source>
</evidence>
<evidence type="ECO:0000313" key="13">
    <source>
        <dbReference type="EMBL" id="RTZ15044.1"/>
    </source>
</evidence>
<comment type="caution">
    <text evidence="13">The sequence shown here is derived from an EMBL/GenBank/DDBJ whole genome shotgun (WGS) entry which is preliminary data.</text>
</comment>
<dbReference type="FunFam" id="3.40.50.300:FF:000291">
    <property type="entry name" value="ATP-dependent RNA helicase SrmB"/>
    <property type="match status" value="1"/>
</dbReference>
<reference evidence="13 14" key="1">
    <citation type="submission" date="2018-12" db="EMBL/GenBank/DDBJ databases">
        <title>Vibrio sp. isolated from China Sea.</title>
        <authorList>
            <person name="Li Y."/>
        </authorList>
    </citation>
    <scope>NUCLEOTIDE SEQUENCE [LARGE SCALE GENOMIC DNA]</scope>
    <source>
        <strain evidence="13 14">BEI207</strain>
    </source>
</reference>
<evidence type="ECO:0000256" key="9">
    <source>
        <dbReference type="SAM" id="MobiDB-lite"/>
    </source>
</evidence>
<evidence type="ECO:0000256" key="2">
    <source>
        <dbReference type="ARBA" id="ARBA00022517"/>
    </source>
</evidence>
<dbReference type="GO" id="GO:0005524">
    <property type="term" value="F:ATP binding"/>
    <property type="evidence" value="ECO:0007669"/>
    <property type="project" value="UniProtKB-UniRule"/>
</dbReference>
<dbReference type="InterPro" id="IPR050079">
    <property type="entry name" value="DEAD_box_RNA_helicase"/>
</dbReference>
<evidence type="ECO:0000256" key="6">
    <source>
        <dbReference type="ARBA" id="ARBA00022840"/>
    </source>
</evidence>
<protein>
    <recommendedName>
        <fullName evidence="7">ATP-dependent RNA helicase SrmB</fullName>
        <ecNumber evidence="7">3.6.4.13</ecNumber>
    </recommendedName>
</protein>
<evidence type="ECO:0000256" key="7">
    <source>
        <dbReference type="HAMAP-Rule" id="MF_00967"/>
    </source>
</evidence>
<name>A0A432CVY9_9VIBR</name>
<dbReference type="SMART" id="SM00487">
    <property type="entry name" value="DEXDc"/>
    <property type="match status" value="1"/>
</dbReference>
<dbReference type="RefSeq" id="WP_126575067.1">
    <property type="nucleotide sequence ID" value="NZ_RXZH01000006.1"/>
</dbReference>
<dbReference type="InterPro" id="IPR044742">
    <property type="entry name" value="DEAD/DEAH_RhlB"/>
</dbReference>
<dbReference type="InterPro" id="IPR000629">
    <property type="entry name" value="RNA-helicase_DEAD-box_CS"/>
</dbReference>
<dbReference type="PANTHER" id="PTHR47959">
    <property type="entry name" value="ATP-DEPENDENT RNA HELICASE RHLE-RELATED"/>
    <property type="match status" value="1"/>
</dbReference>
<dbReference type="NCBIfam" id="NF008394">
    <property type="entry name" value="PRK11192.1"/>
    <property type="match status" value="1"/>
</dbReference>
<dbReference type="PROSITE" id="PS00039">
    <property type="entry name" value="DEAD_ATP_HELICASE"/>
    <property type="match status" value="1"/>
</dbReference>
<dbReference type="CDD" id="cd18787">
    <property type="entry name" value="SF2_C_DEAD"/>
    <property type="match status" value="1"/>
</dbReference>
<dbReference type="OrthoDB" id="9805696at2"/>
<dbReference type="InterPro" id="IPR001650">
    <property type="entry name" value="Helicase_C-like"/>
</dbReference>
<proteinExistence type="inferred from homology"/>
<dbReference type="GO" id="GO:0003676">
    <property type="term" value="F:nucleic acid binding"/>
    <property type="evidence" value="ECO:0007669"/>
    <property type="project" value="InterPro"/>
</dbReference>
<keyword evidence="6 7" id="KW-0067">ATP-binding</keyword>
<dbReference type="HAMAP" id="MF_00967">
    <property type="entry name" value="DEAD_helicase_SrmB"/>
    <property type="match status" value="1"/>
</dbReference>
<dbReference type="InterPro" id="IPR014001">
    <property type="entry name" value="Helicase_ATP-bd"/>
</dbReference>
<dbReference type="SUPFAM" id="SSF52540">
    <property type="entry name" value="P-loop containing nucleoside triphosphate hydrolases"/>
    <property type="match status" value="1"/>
</dbReference>
<evidence type="ECO:0000313" key="14">
    <source>
        <dbReference type="Proteomes" id="UP000268973"/>
    </source>
</evidence>
<dbReference type="InterPro" id="IPR014014">
    <property type="entry name" value="RNA_helicase_DEAD_Q_motif"/>
</dbReference>
<dbReference type="GO" id="GO:0016887">
    <property type="term" value="F:ATP hydrolysis activity"/>
    <property type="evidence" value="ECO:0007669"/>
    <property type="project" value="RHEA"/>
</dbReference>
<dbReference type="EC" id="3.6.4.13" evidence="7"/>
<dbReference type="InterPro" id="IPR028621">
    <property type="entry name" value="DEAD_helicase_SrmB"/>
</dbReference>
<evidence type="ECO:0000259" key="10">
    <source>
        <dbReference type="PROSITE" id="PS51192"/>
    </source>
</evidence>
<dbReference type="Pfam" id="PF00270">
    <property type="entry name" value="DEAD"/>
    <property type="match status" value="1"/>
</dbReference>
<evidence type="ECO:0000259" key="12">
    <source>
        <dbReference type="PROSITE" id="PS51195"/>
    </source>
</evidence>
<evidence type="ECO:0000256" key="5">
    <source>
        <dbReference type="ARBA" id="ARBA00022806"/>
    </source>
</evidence>
<dbReference type="EMBL" id="RXZH01000006">
    <property type="protein sequence ID" value="RTZ15044.1"/>
    <property type="molecule type" value="Genomic_DNA"/>
</dbReference>
<dbReference type="GO" id="GO:0005829">
    <property type="term" value="C:cytosol"/>
    <property type="evidence" value="ECO:0007669"/>
    <property type="project" value="TreeGrafter"/>
</dbReference>
<evidence type="ECO:0000256" key="3">
    <source>
        <dbReference type="ARBA" id="ARBA00022741"/>
    </source>
</evidence>
<comment type="subcellular location">
    <subcellularLocation>
        <location evidence="7">Cytoplasm</location>
    </subcellularLocation>
</comment>
<dbReference type="AlphaFoldDB" id="A0A432CVY9"/>
<evidence type="ECO:0000259" key="11">
    <source>
        <dbReference type="PROSITE" id="PS51194"/>
    </source>
</evidence>
<dbReference type="CDD" id="cd00268">
    <property type="entry name" value="DEADc"/>
    <property type="match status" value="1"/>
</dbReference>
<evidence type="ECO:0000256" key="4">
    <source>
        <dbReference type="ARBA" id="ARBA00022801"/>
    </source>
</evidence>
<sequence length="412" mass="46829">MIRNFAELELDPNLLLAIEEMGYDRPTQIQAEAIPQALDGRDVLASAPTGTGKTAAFALPALQFLQDFPRRKPGPARILILTPTRELAMQVADQARALAKHTNLKIFTITGGVQYQEHADILAKTQDIVVATPGRLMEYIRAERFDCRAIEWLILDEADRMLDMGFGPTVDRLSNECRWRKQTLLFSATLEGKGVEGFTADLLKDPAEIDAEPSRRERKKISQWYHRADDANHKLELLKKIITDQAERSIVFLKTRERLAELRAELEKAQIPCSWIQGEMPQDRRNNAISRFRDGTVNVLLATDVAARGIDLPDVSHVINYDMPRSADVYLHRIGRTARAGKKGNAVSIVEAHDQPMLDRVARYVKEDIKERFIKEMRPKHKKPVFKKKNKKKDDKKKVAAKGKKKVAKKKK</sequence>
<dbReference type="InterPro" id="IPR027417">
    <property type="entry name" value="P-loop_NTPase"/>
</dbReference>
<dbReference type="SMART" id="SM00490">
    <property type="entry name" value="HELICc"/>
    <property type="match status" value="1"/>
</dbReference>
<keyword evidence="4 7" id="KW-0378">Hydrolase</keyword>
<dbReference type="GO" id="GO:0003724">
    <property type="term" value="F:RNA helicase activity"/>
    <property type="evidence" value="ECO:0007669"/>
    <property type="project" value="UniProtKB-UniRule"/>
</dbReference>
<comment type="catalytic activity">
    <reaction evidence="7">
        <text>ATP + H2O = ADP + phosphate + H(+)</text>
        <dbReference type="Rhea" id="RHEA:13065"/>
        <dbReference type="ChEBI" id="CHEBI:15377"/>
        <dbReference type="ChEBI" id="CHEBI:15378"/>
        <dbReference type="ChEBI" id="CHEBI:30616"/>
        <dbReference type="ChEBI" id="CHEBI:43474"/>
        <dbReference type="ChEBI" id="CHEBI:456216"/>
        <dbReference type="EC" id="3.6.4.13"/>
    </reaction>
</comment>
<dbReference type="PROSITE" id="PS51194">
    <property type="entry name" value="HELICASE_CTER"/>
    <property type="match status" value="1"/>
</dbReference>
<evidence type="ECO:0000256" key="1">
    <source>
        <dbReference type="ARBA" id="ARBA00022490"/>
    </source>
</evidence>
<keyword evidence="2 7" id="KW-0690">Ribosome biogenesis</keyword>
<feature type="compositionally biased region" description="Basic residues" evidence="9">
    <location>
        <begin position="378"/>
        <end position="391"/>
    </location>
</feature>
<keyword evidence="3 7" id="KW-0547">Nucleotide-binding</keyword>
<dbReference type="PROSITE" id="PS51195">
    <property type="entry name" value="Q_MOTIF"/>
    <property type="match status" value="1"/>
</dbReference>
<feature type="domain" description="Helicase C-terminal" evidence="11">
    <location>
        <begin position="237"/>
        <end position="385"/>
    </location>
</feature>
<keyword evidence="14" id="KW-1185">Reference proteome</keyword>
<comment type="similarity">
    <text evidence="7">Belongs to the DEAD box helicase family. SrmB subfamily.</text>
</comment>
<gene>
    <name evidence="7 13" type="primary">srmB</name>
    <name evidence="13" type="ORF">EJ063_14475</name>
</gene>
<dbReference type="PANTHER" id="PTHR47959:SF3">
    <property type="entry name" value="ATP-DEPENDENT RNA HELICASE SRMB"/>
    <property type="match status" value="1"/>
</dbReference>
<feature type="domain" description="DEAD-box RNA helicase Q" evidence="12">
    <location>
        <begin position="3"/>
        <end position="31"/>
    </location>
</feature>
<comment type="function">
    <text evidence="7">DEAD-box RNA helicase involved in the assembly of the 50S ribosomal subunit at low temperature. Exhibits RNA-stimulated ATP hydrolysis and RNA unwinding activity.</text>
</comment>
<feature type="region of interest" description="Disordered" evidence="9">
    <location>
        <begin position="376"/>
        <end position="412"/>
    </location>
</feature>
<feature type="short sequence motif" description="Q motif" evidence="8">
    <location>
        <begin position="3"/>
        <end position="31"/>
    </location>
</feature>
<comment type="subunit">
    <text evidence="7">Interacts with the 50S ribosomal subunit.</text>
</comment>
<organism evidence="13 14">
    <name type="scientific">Vibrio aquaticus</name>
    <dbReference type="NCBI Taxonomy" id="2496559"/>
    <lineage>
        <taxon>Bacteria</taxon>
        <taxon>Pseudomonadati</taxon>
        <taxon>Pseudomonadota</taxon>
        <taxon>Gammaproteobacteria</taxon>
        <taxon>Vibrionales</taxon>
        <taxon>Vibrionaceae</taxon>
        <taxon>Vibrio</taxon>
    </lineage>
</organism>
<dbReference type="Pfam" id="PF00271">
    <property type="entry name" value="Helicase_C"/>
    <property type="match status" value="1"/>
</dbReference>
<feature type="compositionally biased region" description="Basic residues" evidence="9">
    <location>
        <begin position="399"/>
        <end position="412"/>
    </location>
</feature>
<keyword evidence="1 7" id="KW-0963">Cytoplasm</keyword>
<accession>A0A432CVY9</accession>
<feature type="domain" description="Helicase ATP-binding" evidence="10">
    <location>
        <begin position="34"/>
        <end position="208"/>
    </location>
</feature>
<keyword evidence="5 7" id="KW-0347">Helicase</keyword>